<evidence type="ECO:0000256" key="1">
    <source>
        <dbReference type="ARBA" id="ARBA00023125"/>
    </source>
</evidence>
<dbReference type="RefSeq" id="WP_242875554.1">
    <property type="nucleotide sequence ID" value="NZ_FMKA01000015.1"/>
</dbReference>
<dbReference type="PROSITE" id="PS50977">
    <property type="entry name" value="HTH_TETR_2"/>
    <property type="match status" value="1"/>
</dbReference>
<dbReference type="Pfam" id="PF14278">
    <property type="entry name" value="TetR_C_8"/>
    <property type="match status" value="1"/>
</dbReference>
<dbReference type="AlphaFoldDB" id="A0A1D3TV85"/>
<accession>A0A1D3TV85</accession>
<sequence length="182" mass="21445">MDQNKMTPAKQKIISALEELLNDQDLDDIYISDIVRSANISRKTFYRHYQDKYDLVNAYFFAFFQTTFERITYGDEWDEALLRYLAICEEKALILSHAYSSRDTNSLRKFDIEMTEKTYRKYLEMKGADVRSEEMNFAIRIASCGGTEMIIDWLLSGMKKDKRDLVGLIKRTLPHDILNYLS</sequence>
<dbReference type="PANTHER" id="PTHR43479:SF11">
    <property type="entry name" value="ACREF_ENVCD OPERON REPRESSOR-RELATED"/>
    <property type="match status" value="1"/>
</dbReference>
<keyword evidence="5" id="KW-1185">Reference proteome</keyword>
<dbReference type="PANTHER" id="PTHR43479">
    <property type="entry name" value="ACREF/ENVCD OPERON REPRESSOR-RELATED"/>
    <property type="match status" value="1"/>
</dbReference>
<protein>
    <submittedName>
        <fullName evidence="4">Regulatory protein, tetR family</fullName>
    </submittedName>
</protein>
<gene>
    <name evidence="4" type="ORF">SAMN05421730_101581</name>
</gene>
<keyword evidence="1 2" id="KW-0238">DNA-binding</keyword>
<dbReference type="Proteomes" id="UP000199315">
    <property type="component" value="Unassembled WGS sequence"/>
</dbReference>
<dbReference type="Pfam" id="PF00440">
    <property type="entry name" value="TetR_N"/>
    <property type="match status" value="1"/>
</dbReference>
<proteinExistence type="predicted"/>
<dbReference type="STRING" id="1619234.SAMN05421730_101581"/>
<dbReference type="EMBL" id="FMKA01000015">
    <property type="protein sequence ID" value="SCP98008.1"/>
    <property type="molecule type" value="Genomic_DNA"/>
</dbReference>
<dbReference type="GO" id="GO:0003677">
    <property type="term" value="F:DNA binding"/>
    <property type="evidence" value="ECO:0007669"/>
    <property type="project" value="UniProtKB-UniRule"/>
</dbReference>
<evidence type="ECO:0000259" key="3">
    <source>
        <dbReference type="PROSITE" id="PS50977"/>
    </source>
</evidence>
<evidence type="ECO:0000313" key="4">
    <source>
        <dbReference type="EMBL" id="SCP98008.1"/>
    </source>
</evidence>
<dbReference type="SUPFAM" id="SSF46689">
    <property type="entry name" value="Homeodomain-like"/>
    <property type="match status" value="1"/>
</dbReference>
<dbReference type="InterPro" id="IPR050624">
    <property type="entry name" value="HTH-type_Tx_Regulator"/>
</dbReference>
<dbReference type="InterPro" id="IPR001647">
    <property type="entry name" value="HTH_TetR"/>
</dbReference>
<evidence type="ECO:0000256" key="2">
    <source>
        <dbReference type="PROSITE-ProRule" id="PRU00335"/>
    </source>
</evidence>
<feature type="DNA-binding region" description="H-T-H motif" evidence="2">
    <location>
        <begin position="30"/>
        <end position="49"/>
    </location>
</feature>
<dbReference type="InterPro" id="IPR039532">
    <property type="entry name" value="TetR_C_Firmicutes"/>
</dbReference>
<reference evidence="4 5" key="1">
    <citation type="submission" date="2016-09" db="EMBL/GenBank/DDBJ databases">
        <authorList>
            <person name="Capua I."/>
            <person name="De Benedictis P."/>
            <person name="Joannis T."/>
            <person name="Lombin L.H."/>
            <person name="Cattoli G."/>
        </authorList>
    </citation>
    <scope>NUCLEOTIDE SEQUENCE [LARGE SCALE GENOMIC DNA]</scope>
    <source>
        <strain evidence="4 5">GluBS11</strain>
    </source>
</reference>
<feature type="domain" description="HTH tetR-type" evidence="3">
    <location>
        <begin position="7"/>
        <end position="67"/>
    </location>
</feature>
<dbReference type="InterPro" id="IPR009057">
    <property type="entry name" value="Homeodomain-like_sf"/>
</dbReference>
<evidence type="ECO:0000313" key="5">
    <source>
        <dbReference type="Proteomes" id="UP000199315"/>
    </source>
</evidence>
<organism evidence="4 5">
    <name type="scientific">Anaerobium acetethylicum</name>
    <dbReference type="NCBI Taxonomy" id="1619234"/>
    <lineage>
        <taxon>Bacteria</taxon>
        <taxon>Bacillati</taxon>
        <taxon>Bacillota</taxon>
        <taxon>Clostridia</taxon>
        <taxon>Lachnospirales</taxon>
        <taxon>Lachnospiraceae</taxon>
        <taxon>Anaerobium</taxon>
    </lineage>
</organism>
<name>A0A1D3TV85_9FIRM</name>
<dbReference type="Gene3D" id="1.10.357.10">
    <property type="entry name" value="Tetracycline Repressor, domain 2"/>
    <property type="match status" value="1"/>
</dbReference>